<dbReference type="EMBL" id="JAWHQM010000060">
    <property type="protein sequence ID" value="KAK5635984.1"/>
    <property type="molecule type" value="Genomic_DNA"/>
</dbReference>
<reference evidence="2 3" key="1">
    <citation type="submission" date="2023-10" db="EMBL/GenBank/DDBJ databases">
        <title>Draft genome sequence of Xylaria bambusicola isolate GMP-LS, the root and basal stem rot pathogen of sugarcane in Indonesia.</title>
        <authorList>
            <person name="Selvaraj P."/>
            <person name="Muralishankar V."/>
            <person name="Muruganantham S."/>
            <person name="Sp S."/>
            <person name="Haryani S."/>
            <person name="Lau K.J.X."/>
            <person name="Naqvi N.I."/>
        </authorList>
    </citation>
    <scope>NUCLEOTIDE SEQUENCE [LARGE SCALE GENOMIC DNA]</scope>
    <source>
        <strain evidence="2">GMP-LS</strain>
    </source>
</reference>
<dbReference type="Proteomes" id="UP001305414">
    <property type="component" value="Unassembled WGS sequence"/>
</dbReference>
<feature type="compositionally biased region" description="Basic and acidic residues" evidence="1">
    <location>
        <begin position="85"/>
        <end position="94"/>
    </location>
</feature>
<feature type="region of interest" description="Disordered" evidence="1">
    <location>
        <begin position="264"/>
        <end position="287"/>
    </location>
</feature>
<feature type="compositionally biased region" description="Polar residues" evidence="1">
    <location>
        <begin position="35"/>
        <end position="44"/>
    </location>
</feature>
<evidence type="ECO:0000313" key="3">
    <source>
        <dbReference type="Proteomes" id="UP001305414"/>
    </source>
</evidence>
<name>A0AAN7V312_9PEZI</name>
<feature type="region of interest" description="Disordered" evidence="1">
    <location>
        <begin position="186"/>
        <end position="205"/>
    </location>
</feature>
<feature type="compositionally biased region" description="Polar residues" evidence="1">
    <location>
        <begin position="53"/>
        <end position="65"/>
    </location>
</feature>
<feature type="compositionally biased region" description="Polar residues" evidence="1">
    <location>
        <begin position="354"/>
        <end position="383"/>
    </location>
</feature>
<feature type="compositionally biased region" description="Polar residues" evidence="1">
    <location>
        <begin position="133"/>
        <end position="152"/>
    </location>
</feature>
<gene>
    <name evidence="2" type="ORF">RRF57_011696</name>
</gene>
<sequence length="470" mass="51321">MAPIRQQRTDRLKSSATGPYTRSRRSLRGAPATQIRPQSTSSNRYPPRKDESTGTSKPPSVTCHTSYPHHIPQVVTPQRSSLRCALRESQKLSDENDPIGTSAPLDSTPPDFQNPGQGPRNPAQSAPKDIRTGSATTLSSASPHVQTLRLNPQRSSLRRAIYESLKVLASGNDEPGPSTYLSKLDLARSSAPSPESIEKRQTRRHTWLPSSFERRTALTPTLPQRSSLRRAIRESFRVTTQGNDPVDLTPAVVISAQGFVPTDTVKEPLPSSEGQGNGITLTPTSPETILNLPLTPIKDVDTAEGVLEISCTPSISSATPSPAPRTSVPRELVTVLRPRKKMVSESPSMVMETQDAQSSPTLSNPLSCLSPSTRPRNDLSSSKAVAGHQIPNNPFTDQGILDNRQLGKDMFDSEPLSTRKGWHQIREIVNEVPSGLYLVEWEGRDPRTGVKVGEIRCCASGFTQIYRLLL</sequence>
<keyword evidence="3" id="KW-1185">Reference proteome</keyword>
<evidence type="ECO:0000256" key="1">
    <source>
        <dbReference type="SAM" id="MobiDB-lite"/>
    </source>
</evidence>
<protein>
    <submittedName>
        <fullName evidence="2">Uncharacterized protein</fullName>
    </submittedName>
</protein>
<comment type="caution">
    <text evidence="2">The sequence shown here is derived from an EMBL/GenBank/DDBJ whole genome shotgun (WGS) entry which is preliminary data.</text>
</comment>
<dbReference type="AlphaFoldDB" id="A0AAN7V312"/>
<feature type="region of interest" description="Disordered" evidence="1">
    <location>
        <begin position="1"/>
        <end position="152"/>
    </location>
</feature>
<proteinExistence type="predicted"/>
<feature type="compositionally biased region" description="Polar residues" evidence="1">
    <location>
        <begin position="272"/>
        <end position="287"/>
    </location>
</feature>
<organism evidence="2 3">
    <name type="scientific">Xylaria bambusicola</name>
    <dbReference type="NCBI Taxonomy" id="326684"/>
    <lineage>
        <taxon>Eukaryota</taxon>
        <taxon>Fungi</taxon>
        <taxon>Dikarya</taxon>
        <taxon>Ascomycota</taxon>
        <taxon>Pezizomycotina</taxon>
        <taxon>Sordariomycetes</taxon>
        <taxon>Xylariomycetidae</taxon>
        <taxon>Xylariales</taxon>
        <taxon>Xylariaceae</taxon>
        <taxon>Xylaria</taxon>
    </lineage>
</organism>
<evidence type="ECO:0000313" key="2">
    <source>
        <dbReference type="EMBL" id="KAK5635984.1"/>
    </source>
</evidence>
<feature type="region of interest" description="Disordered" evidence="1">
    <location>
        <begin position="343"/>
        <end position="395"/>
    </location>
</feature>
<accession>A0AAN7V312</accession>